<feature type="compositionally biased region" description="Basic and acidic residues" evidence="5">
    <location>
        <begin position="1349"/>
        <end position="1365"/>
    </location>
</feature>
<dbReference type="GO" id="GO:0005524">
    <property type="term" value="F:ATP binding"/>
    <property type="evidence" value="ECO:0007669"/>
    <property type="project" value="UniProtKB-UniRule"/>
</dbReference>
<reference evidence="8" key="2">
    <citation type="submission" date="2023-01" db="EMBL/GenBank/DDBJ databases">
        <authorList>
            <person name="Sun Q."/>
            <person name="Evtushenko L."/>
        </authorList>
    </citation>
    <scope>NUCLEOTIDE SEQUENCE</scope>
    <source>
        <strain evidence="8">VKM Ac-1401</strain>
    </source>
</reference>
<organism evidence="8 9">
    <name type="scientific">Leifsonia poae</name>
    <dbReference type="NCBI Taxonomy" id="110933"/>
    <lineage>
        <taxon>Bacteria</taxon>
        <taxon>Bacillati</taxon>
        <taxon>Actinomycetota</taxon>
        <taxon>Actinomycetes</taxon>
        <taxon>Micrococcales</taxon>
        <taxon>Microbacteriaceae</taxon>
        <taxon>Leifsonia</taxon>
    </lineage>
</organism>
<dbReference type="GO" id="GO:0003677">
    <property type="term" value="F:DNA binding"/>
    <property type="evidence" value="ECO:0007669"/>
    <property type="project" value="InterPro"/>
</dbReference>
<dbReference type="InterPro" id="IPR003593">
    <property type="entry name" value="AAA+_ATPase"/>
</dbReference>
<feature type="domain" description="FtsK" evidence="7">
    <location>
        <begin position="684"/>
        <end position="873"/>
    </location>
</feature>
<dbReference type="InterPro" id="IPR027417">
    <property type="entry name" value="P-loop_NTPase"/>
</dbReference>
<dbReference type="PANTHER" id="PTHR22683">
    <property type="entry name" value="SPORULATION PROTEIN RELATED"/>
    <property type="match status" value="1"/>
</dbReference>
<evidence type="ECO:0000256" key="5">
    <source>
        <dbReference type="SAM" id="MobiDB-lite"/>
    </source>
</evidence>
<evidence type="ECO:0000259" key="7">
    <source>
        <dbReference type="PROSITE" id="PS50901"/>
    </source>
</evidence>
<dbReference type="InterPro" id="IPR008984">
    <property type="entry name" value="SMAD_FHA_dom_sf"/>
</dbReference>
<proteinExistence type="predicted"/>
<evidence type="ECO:0000256" key="3">
    <source>
        <dbReference type="ARBA" id="ARBA00022840"/>
    </source>
</evidence>
<evidence type="ECO:0000313" key="8">
    <source>
        <dbReference type="EMBL" id="GLJ77246.1"/>
    </source>
</evidence>
<feature type="binding site" evidence="4">
    <location>
        <begin position="703"/>
        <end position="710"/>
    </location>
    <ligand>
        <name>ATP</name>
        <dbReference type="ChEBI" id="CHEBI:30616"/>
    </ligand>
</feature>
<sequence>MPFGGRAAVKLKITLASRATADRDVLVTADVTATIGDLARHLAAPAEGAMTLRVESPAARRPRVLNPAAHLHESSLRSGCRVEVVPVGELRAGDERDDAPVALVRVLTGPEAGRSFPLASGANLVGRDAAADVHLAADPEVSRRHATIVAGDSITVTDLNSANGVLVDGALVQRAIVTPSTRLQIGAGVLTVLPLSMPEPSSHVEPPFFRSPRVEPAYRGASFTLPEIPVPPDPPRLPLLVLLSPLLLGAVLFALTQQVTTLVFVALSPLIMLGTWLDNRRQGRRRRRAGRSAFEAGMADARARSEAEREEEVRARCAESPGTAEVAAAIGRRDALLWTRRPEHATFLEVRFGVGRQASRSSIRLPSTNAGDAADWAAALALVEDFAEVRRGPVVETFERAGAIGVAGVGAIAREAARALVVQLAGLHSPADLVIAAFAGGDAVNAWSWLKWLPHVDSPHSPLHANGLVSDYAAGAALLSELEGLVAARRAAGSGRAAGVRSRLDEAAPLDNAHGTGVDQLPAVPAIVVVVNQEAPADRARLVALADEGPDSGVFVLWLAPAIEALPAVCRTTLVIDPATARAEVRFVRAGRTVALQSIESIDDVAAETAARSLAPVADTGARVLDESDLPRSVSFAELYEGDVTGDPAAIIQRWVKNDSLTRGWITGVSREAGPLRAVVGQGAAEAFAPDLRAHGPHALVGGTTGSGKSEFLQSWIMGLATEYSPDRLTFLLVDYKGGAAFAECVGLPHTVGLVTDLTPHLVRRALTSLRAELRHRELLLNRAGAKDLLTLEKRSDPDAPPVLVIVIDEFAALATDVPEFVDGVIDVAQRGRSLGLHLVMATQRPSGVIKDSLRANTNLRVALRVADEADSVDVLGVADAAAFDSAAPGRGAAKLGPGRIVDFQTAYLGGRRASAAPAAEVHVQELPFGPGRPWVSPDDLVPAVAGDRDIECLADSIARAADARRIEVPRRPWLDQLPATVDLRTIRSAEDGRIAVGIVDEPETQSQSPFVLDLDVVGTVAVIGAGGSGKSALLRTVAVAASTAAAAHPVELYAIDAAGGALGMLEALPTVGSVIDGADVERITRLLARLDALVTERSAALAAARAASLADYRQTTGQPVPRVILLLDGFDAFRGDFEFRDGGRIFDRLLALASSGRRCGVHLVVTADRAGAFPTALAATIGERLVLRLAGETEYSVAGVPGDVLTDAPAGRLIAGTHEVQIAVPGGSGDLAAQSVAVEAIAERLRATGVTEAPPIERLGTHIPAGSLPTTVDGRPTFGVADERLEPIGLPLGGLFVVTGPFGSGRTTAVKAAVGAIREARPGIPAYLITARRSALVDAADWTEWSGDGDRGGAGDSGAGDRDGAERLAARLTEELERAAGETGPWPLIVIENVGDFDGHAAEGQVARLIAAARRAGVTVLAEADTVTAAGAWQIYSELKTARAGIVLQPEESDGVALFRVPFPRVSRSEFPVGRGILVDGGRLTRVQVAFPDIRAEMHAKAGHRLRRRRAQQ</sequence>
<dbReference type="Pfam" id="PF16697">
    <property type="entry name" value="Yop-YscD_cpl"/>
    <property type="match status" value="1"/>
</dbReference>
<dbReference type="Proteomes" id="UP001142372">
    <property type="component" value="Unassembled WGS sequence"/>
</dbReference>
<keyword evidence="8" id="KW-0132">Cell division</keyword>
<dbReference type="InterPro" id="IPR002543">
    <property type="entry name" value="FtsK_dom"/>
</dbReference>
<dbReference type="GO" id="GO:0051301">
    <property type="term" value="P:cell division"/>
    <property type="evidence" value="ECO:0007669"/>
    <property type="project" value="UniProtKB-KW"/>
</dbReference>
<dbReference type="PROSITE" id="PS50006">
    <property type="entry name" value="FHA_DOMAIN"/>
    <property type="match status" value="1"/>
</dbReference>
<evidence type="ECO:0000256" key="2">
    <source>
        <dbReference type="ARBA" id="ARBA00022741"/>
    </source>
</evidence>
<feature type="region of interest" description="Disordered" evidence="5">
    <location>
        <begin position="1345"/>
        <end position="1365"/>
    </location>
</feature>
<dbReference type="PROSITE" id="PS50901">
    <property type="entry name" value="FTSK"/>
    <property type="match status" value="2"/>
</dbReference>
<accession>A0A9W6HBU3</accession>
<dbReference type="SMART" id="SM00240">
    <property type="entry name" value="FHA"/>
    <property type="match status" value="1"/>
</dbReference>
<name>A0A9W6HBU3_9MICO</name>
<evidence type="ECO:0000313" key="9">
    <source>
        <dbReference type="Proteomes" id="UP001142372"/>
    </source>
</evidence>
<feature type="domain" description="FtsK" evidence="7">
    <location>
        <begin position="1008"/>
        <end position="1197"/>
    </location>
</feature>
<dbReference type="InterPro" id="IPR050206">
    <property type="entry name" value="FtsK/SpoIIIE/SftA"/>
</dbReference>
<dbReference type="Gene3D" id="3.40.50.300">
    <property type="entry name" value="P-loop containing nucleotide triphosphate hydrolases"/>
    <property type="match status" value="4"/>
</dbReference>
<keyword evidence="1" id="KW-0597">Phosphoprotein</keyword>
<dbReference type="Gene3D" id="2.60.200.20">
    <property type="match status" value="1"/>
</dbReference>
<keyword evidence="9" id="KW-1185">Reference proteome</keyword>
<evidence type="ECO:0000256" key="4">
    <source>
        <dbReference type="PROSITE-ProRule" id="PRU00289"/>
    </source>
</evidence>
<keyword evidence="3 4" id="KW-0067">ATP-binding</keyword>
<dbReference type="CDD" id="cd00060">
    <property type="entry name" value="FHA"/>
    <property type="match status" value="1"/>
</dbReference>
<dbReference type="EMBL" id="BSEN01000013">
    <property type="protein sequence ID" value="GLJ77246.1"/>
    <property type="molecule type" value="Genomic_DNA"/>
</dbReference>
<evidence type="ECO:0000259" key="6">
    <source>
        <dbReference type="PROSITE" id="PS50006"/>
    </source>
</evidence>
<dbReference type="Pfam" id="PF01580">
    <property type="entry name" value="FtsK_SpoIIIE"/>
    <property type="match status" value="2"/>
</dbReference>
<dbReference type="SUPFAM" id="SSF49879">
    <property type="entry name" value="SMAD/FHA domain"/>
    <property type="match status" value="1"/>
</dbReference>
<reference evidence="8" key="1">
    <citation type="journal article" date="2014" name="Int. J. Syst. Evol. Microbiol.">
        <title>Complete genome sequence of Corynebacterium casei LMG S-19264T (=DSM 44701T), isolated from a smear-ripened cheese.</title>
        <authorList>
            <consortium name="US DOE Joint Genome Institute (JGI-PGF)"/>
            <person name="Walter F."/>
            <person name="Albersmeier A."/>
            <person name="Kalinowski J."/>
            <person name="Ruckert C."/>
        </authorList>
    </citation>
    <scope>NUCLEOTIDE SEQUENCE</scope>
    <source>
        <strain evidence="8">VKM Ac-1401</strain>
    </source>
</reference>
<dbReference type="SUPFAM" id="SSF52540">
    <property type="entry name" value="P-loop containing nucleoside triphosphate hydrolases"/>
    <property type="match status" value="2"/>
</dbReference>
<comment type="caution">
    <text evidence="8">The sequence shown here is derived from an EMBL/GenBank/DDBJ whole genome shotgun (WGS) entry which is preliminary data.</text>
</comment>
<dbReference type="SMART" id="SM00382">
    <property type="entry name" value="AAA"/>
    <property type="match status" value="3"/>
</dbReference>
<dbReference type="CDD" id="cd01127">
    <property type="entry name" value="TrwB_TraG_TraD_VirD4"/>
    <property type="match status" value="1"/>
</dbReference>
<evidence type="ECO:0000256" key="1">
    <source>
        <dbReference type="ARBA" id="ARBA00022553"/>
    </source>
</evidence>
<keyword evidence="8" id="KW-0131">Cell cycle</keyword>
<feature type="region of interest" description="Disordered" evidence="5">
    <location>
        <begin position="287"/>
        <end position="307"/>
    </location>
</feature>
<dbReference type="InterPro" id="IPR000253">
    <property type="entry name" value="FHA_dom"/>
</dbReference>
<feature type="binding site" evidence="4">
    <location>
        <begin position="1025"/>
        <end position="1032"/>
    </location>
    <ligand>
        <name>ATP</name>
        <dbReference type="ChEBI" id="CHEBI:30616"/>
    </ligand>
</feature>
<dbReference type="PANTHER" id="PTHR22683:SF1">
    <property type="entry name" value="TYPE VII SECRETION SYSTEM PROTEIN ESSC"/>
    <property type="match status" value="1"/>
</dbReference>
<dbReference type="InterPro" id="IPR032030">
    <property type="entry name" value="YscD_cytoplasmic_dom"/>
</dbReference>
<feature type="domain" description="FHA" evidence="6">
    <location>
        <begin position="123"/>
        <end position="172"/>
    </location>
</feature>
<keyword evidence="2 4" id="KW-0547">Nucleotide-binding</keyword>
<gene>
    <name evidence="8" type="ORF">GCM10017584_28200</name>
</gene>
<protein>
    <submittedName>
        <fullName evidence="8">Cell division protein FtsK</fullName>
    </submittedName>
</protein>